<dbReference type="GO" id="GO:0005886">
    <property type="term" value="C:plasma membrane"/>
    <property type="evidence" value="ECO:0007669"/>
    <property type="project" value="UniProtKB-SubCell"/>
</dbReference>
<reference evidence="10 11" key="1">
    <citation type="submission" date="2016-05" db="EMBL/GenBank/DDBJ databases">
        <title>Paenibacillus oryzae. sp. nov., isolated from the rice root.</title>
        <authorList>
            <person name="Zhang J."/>
            <person name="Zhang X."/>
        </authorList>
    </citation>
    <scope>NUCLEOTIDE SEQUENCE [LARGE SCALE GENOMIC DNA]</scope>
    <source>
        <strain evidence="10 11">1DrF-4</strain>
    </source>
</reference>
<keyword evidence="5 8" id="KW-0812">Transmembrane</keyword>
<evidence type="ECO:0000313" key="11">
    <source>
        <dbReference type="Proteomes" id="UP000092024"/>
    </source>
</evidence>
<organism evidence="10 11">
    <name type="scientific">Paenibacillus oryzae</name>
    <dbReference type="NCBI Taxonomy" id="1844972"/>
    <lineage>
        <taxon>Bacteria</taxon>
        <taxon>Bacillati</taxon>
        <taxon>Bacillota</taxon>
        <taxon>Bacilli</taxon>
        <taxon>Bacillales</taxon>
        <taxon>Paenibacillaceae</taxon>
        <taxon>Paenibacillus</taxon>
    </lineage>
</organism>
<comment type="subcellular location">
    <subcellularLocation>
        <location evidence="1">Cell membrane</location>
        <topology evidence="1">Multi-pass membrane protein</topology>
    </subcellularLocation>
</comment>
<proteinExistence type="predicted"/>
<dbReference type="EMBL" id="LYPA01000031">
    <property type="protein sequence ID" value="OBR67779.1"/>
    <property type="molecule type" value="Genomic_DNA"/>
</dbReference>
<keyword evidence="4" id="KW-0808">Transferase</keyword>
<dbReference type="GO" id="GO:0009103">
    <property type="term" value="P:lipopolysaccharide biosynthetic process"/>
    <property type="evidence" value="ECO:0007669"/>
    <property type="project" value="UniProtKB-ARBA"/>
</dbReference>
<evidence type="ECO:0000256" key="4">
    <source>
        <dbReference type="ARBA" id="ARBA00022679"/>
    </source>
</evidence>
<evidence type="ECO:0000259" key="9">
    <source>
        <dbReference type="Pfam" id="PF13231"/>
    </source>
</evidence>
<feature type="transmembrane region" description="Helical" evidence="8">
    <location>
        <begin position="170"/>
        <end position="188"/>
    </location>
</feature>
<dbReference type="AlphaFoldDB" id="A0A1A5YQE3"/>
<name>A0A1A5YQE3_9BACL</name>
<evidence type="ECO:0000256" key="5">
    <source>
        <dbReference type="ARBA" id="ARBA00022692"/>
    </source>
</evidence>
<feature type="transmembrane region" description="Helical" evidence="8">
    <location>
        <begin position="358"/>
        <end position="374"/>
    </location>
</feature>
<keyword evidence="11" id="KW-1185">Reference proteome</keyword>
<evidence type="ECO:0000256" key="6">
    <source>
        <dbReference type="ARBA" id="ARBA00022989"/>
    </source>
</evidence>
<keyword evidence="6 8" id="KW-1133">Transmembrane helix</keyword>
<feature type="transmembrane region" description="Helical" evidence="8">
    <location>
        <begin position="85"/>
        <end position="112"/>
    </location>
</feature>
<dbReference type="GO" id="GO:0010041">
    <property type="term" value="P:response to iron(III) ion"/>
    <property type="evidence" value="ECO:0007669"/>
    <property type="project" value="TreeGrafter"/>
</dbReference>
<dbReference type="Proteomes" id="UP000092024">
    <property type="component" value="Unassembled WGS sequence"/>
</dbReference>
<comment type="caution">
    <text evidence="10">The sequence shown here is derived from an EMBL/GenBank/DDBJ whole genome shotgun (WGS) entry which is preliminary data.</text>
</comment>
<dbReference type="InterPro" id="IPR050297">
    <property type="entry name" value="LipidA_mod_glycosyltrf_83"/>
</dbReference>
<keyword evidence="3" id="KW-0328">Glycosyltransferase</keyword>
<dbReference type="RefSeq" id="WP_068680140.1">
    <property type="nucleotide sequence ID" value="NZ_LYPA01000031.1"/>
</dbReference>
<accession>A0A1A5YQE3</accession>
<evidence type="ECO:0000256" key="1">
    <source>
        <dbReference type="ARBA" id="ARBA00004651"/>
    </source>
</evidence>
<dbReference type="PANTHER" id="PTHR33908">
    <property type="entry name" value="MANNOSYLTRANSFERASE YKCB-RELATED"/>
    <property type="match status" value="1"/>
</dbReference>
<keyword evidence="2" id="KW-1003">Cell membrane</keyword>
<dbReference type="Pfam" id="PF13231">
    <property type="entry name" value="PMT_2"/>
    <property type="match status" value="1"/>
</dbReference>
<dbReference type="InterPro" id="IPR038731">
    <property type="entry name" value="RgtA/B/C-like"/>
</dbReference>
<feature type="transmembrane region" description="Helical" evidence="8">
    <location>
        <begin position="381"/>
        <end position="400"/>
    </location>
</feature>
<dbReference type="STRING" id="1844972.A7K91_08580"/>
<evidence type="ECO:0000256" key="7">
    <source>
        <dbReference type="ARBA" id="ARBA00023136"/>
    </source>
</evidence>
<dbReference type="GO" id="GO:0016763">
    <property type="term" value="F:pentosyltransferase activity"/>
    <property type="evidence" value="ECO:0007669"/>
    <property type="project" value="TreeGrafter"/>
</dbReference>
<feature type="domain" description="Glycosyltransferase RgtA/B/C/D-like" evidence="9">
    <location>
        <begin position="78"/>
        <end position="235"/>
    </location>
</feature>
<sequence length="528" mass="58962">MLKRGFNWLKMHRLAAALFVIGIISIVYQSGMLPPGLNQDEASIGYDAFSILHYGVDRNGMFMPVHLIAWGSGQNALYAYLSMPFIYVFGLTVWSVRAASMLLGLLSLVLLYAIGKRLFEGERGALIALFLGVVSPWHLMMSRWALESNLFPALALLAFYFLLKGLEKNSWRWFAAFAAVMALCLYSYGTAYLFVPVFCGLAAVLLLYYKMIKPVSLLLYGGILTVLALPIAAFVWINRFDGASIVTPLFSIPKLTVPRVEEISSVFSGQGLTPLWNHAKSFLKLFLTGDDGLLWNAVPPYGYLYPIAVPFILFGIAYSFQLVWRSKSIGHALLLSWLAAAIMVALVTEININRINIIFYPLLLFASGGIVPLWQRWRLAAMTAIISFGLFFAAFAAYYFTTYSEKLSMVFFESFGDAVSYASDQTDGTVYVTPSVNMPYIYVLFYERIDPRDFADSVVYGNPGGAFQQVSSFGRYRFQHGEPQLGETAAYIYASGEVNAEQMEQNGYQVKRFKHYTVVVGGTRIGQP</sequence>
<feature type="transmembrane region" description="Helical" evidence="8">
    <location>
        <begin position="217"/>
        <end position="237"/>
    </location>
</feature>
<dbReference type="PANTHER" id="PTHR33908:SF3">
    <property type="entry name" value="UNDECAPRENYL PHOSPHATE-ALPHA-4-AMINO-4-DEOXY-L-ARABINOSE ARABINOSYL TRANSFERASE"/>
    <property type="match status" value="1"/>
</dbReference>
<protein>
    <recommendedName>
        <fullName evidence="9">Glycosyltransferase RgtA/B/C/D-like domain-containing protein</fullName>
    </recommendedName>
</protein>
<feature type="transmembrane region" description="Helical" evidence="8">
    <location>
        <begin position="146"/>
        <end position="163"/>
    </location>
</feature>
<feature type="transmembrane region" description="Helical" evidence="8">
    <location>
        <begin position="332"/>
        <end position="352"/>
    </location>
</feature>
<gene>
    <name evidence="10" type="ORF">A7K91_08580</name>
</gene>
<keyword evidence="7 8" id="KW-0472">Membrane</keyword>
<evidence type="ECO:0000313" key="10">
    <source>
        <dbReference type="EMBL" id="OBR67779.1"/>
    </source>
</evidence>
<evidence type="ECO:0000256" key="2">
    <source>
        <dbReference type="ARBA" id="ARBA00022475"/>
    </source>
</evidence>
<feature type="transmembrane region" description="Helical" evidence="8">
    <location>
        <begin position="303"/>
        <end position="320"/>
    </location>
</feature>
<evidence type="ECO:0000256" key="3">
    <source>
        <dbReference type="ARBA" id="ARBA00022676"/>
    </source>
</evidence>
<dbReference type="OrthoDB" id="974040at2"/>
<evidence type="ECO:0000256" key="8">
    <source>
        <dbReference type="SAM" id="Phobius"/>
    </source>
</evidence>